<dbReference type="Gramene" id="ESQ44260">
    <property type="protein sequence ID" value="ESQ44260"/>
    <property type="gene ID" value="EUTSA_v10005785mg"/>
</dbReference>
<sequence length="821" mass="94236">MASPSDPTDSSRESVAEPETLSTNPILIQKPSVEQGSVSTENANSVANKALNLDSTQEETQNPQDPEESDARDQQTEASIEESRNEEDDMDATPAISSSVYRRGGGSKRKKVNQKKRKQEAKSKEKLEVLLKTLKPIPFVPAETLDFSRHEKLLKTLGLWDFLHLEFDQNIRQDLVANLVAYYSPEGRCSYVNGARINVSRPDLARALKLPKKKDIVVTEEEREILEKDESVRFVKEILSTWVLLQRDDMWIMPVEVIEWDRDIKQKQLEKLDWAALLWFMVEKELKAEPPLGDCFFASHMQLLIKTQKEDLLREKSRVAEEDDDVKEVDFLVKSPKEDSLEVKEEDVVGAADSGRYDCATESKEEENCVQEHMIELNLGQETVSEMVSEEEQGPVEGQPMDVEENKNEEDEKWPWKEDNHAPPPHFLRRCDHSSAREGEEENKIEEPMEMGEDEPIEDFEEEETEEDKEKHEGGFPFFPNGDSLHGVGQENLMLGDASPLGYGSGLQIHGNSTGGDFLTSRVDMHMAMGSGSSSLFGNGNNKREIDHENDISYHAHNPGSKRLRTEEPSWNEKPPVEMCMDQIEYWIEKARMSCAEKDRERGQSAMNQEYLMSELQRKAEMIQDLERTKFEEQQRKDMMIYRLESELRMMTSVVEGYRKALKETKKASREHRKRCPLRDEEAVYKDVKGSGGLVLSNTEIEKLRLKQEVEDRIARGRIERQIEEFGSDWLKVFQGHMEAVELLTERLTEVENEVKICRETLSKKLEMLLRFLQIGEAVEARLNKNHSSLVLYEKDNNGRIASLLNLFLGNVINGCDQCQS</sequence>
<organism evidence="3 4">
    <name type="scientific">Eutrema salsugineum</name>
    <name type="common">Saltwater cress</name>
    <name type="synonym">Sisymbrium salsugineum</name>
    <dbReference type="NCBI Taxonomy" id="72664"/>
    <lineage>
        <taxon>Eukaryota</taxon>
        <taxon>Viridiplantae</taxon>
        <taxon>Streptophyta</taxon>
        <taxon>Embryophyta</taxon>
        <taxon>Tracheophyta</taxon>
        <taxon>Spermatophyta</taxon>
        <taxon>Magnoliopsida</taxon>
        <taxon>eudicotyledons</taxon>
        <taxon>Gunneridae</taxon>
        <taxon>Pentapetalae</taxon>
        <taxon>rosids</taxon>
        <taxon>malvids</taxon>
        <taxon>Brassicales</taxon>
        <taxon>Brassicaceae</taxon>
        <taxon>Eutremeae</taxon>
        <taxon>Eutrema</taxon>
    </lineage>
</organism>
<dbReference type="STRING" id="72664.V4L1V1"/>
<dbReference type="GO" id="GO:0009718">
    <property type="term" value="P:anthocyanin-containing compound biosynthetic process"/>
    <property type="evidence" value="ECO:0007669"/>
    <property type="project" value="EnsemblPlants"/>
</dbReference>
<evidence type="ECO:0000256" key="1">
    <source>
        <dbReference type="SAM" id="Coils"/>
    </source>
</evidence>
<dbReference type="eggNOG" id="ENOG502QR7V">
    <property type="taxonomic scope" value="Eukaryota"/>
</dbReference>
<protein>
    <submittedName>
        <fullName evidence="3">Uncharacterized protein</fullName>
    </submittedName>
</protein>
<accession>V4L1V1</accession>
<name>V4L1V1_EUTSA</name>
<feature type="region of interest" description="Disordered" evidence="2">
    <location>
        <begin position="388"/>
        <end position="490"/>
    </location>
</feature>
<feature type="compositionally biased region" description="Polar residues" evidence="2">
    <location>
        <begin position="20"/>
        <end position="64"/>
    </location>
</feature>
<dbReference type="GO" id="GO:0030674">
    <property type="term" value="F:protein-macromolecule adaptor activity"/>
    <property type="evidence" value="ECO:0007669"/>
    <property type="project" value="EnsemblPlants"/>
</dbReference>
<dbReference type="GO" id="GO:0030371">
    <property type="term" value="F:translation repressor activity"/>
    <property type="evidence" value="ECO:0007669"/>
    <property type="project" value="EnsemblPlants"/>
</dbReference>
<keyword evidence="1" id="KW-0175">Coiled coil</keyword>
<dbReference type="OMA" id="RLIWAQK"/>
<feature type="compositionally biased region" description="Basic residues" evidence="2">
    <location>
        <begin position="105"/>
        <end position="119"/>
    </location>
</feature>
<gene>
    <name evidence="3" type="ORF">EUTSA_v10005785mg</name>
</gene>
<dbReference type="EMBL" id="KI517455">
    <property type="protein sequence ID" value="ESQ44260.1"/>
    <property type="molecule type" value="Genomic_DNA"/>
</dbReference>
<evidence type="ECO:0000313" key="3">
    <source>
        <dbReference type="EMBL" id="ESQ44260.1"/>
    </source>
</evidence>
<proteinExistence type="predicted"/>
<dbReference type="KEGG" id="eus:EUTSA_v10005785mg"/>
<reference evidence="3 4" key="1">
    <citation type="journal article" date="2013" name="Front. Plant Sci.">
        <title>The Reference Genome of the Halophytic Plant Eutrema salsugineum.</title>
        <authorList>
            <person name="Yang R."/>
            <person name="Jarvis D.E."/>
            <person name="Chen H."/>
            <person name="Beilstein M.A."/>
            <person name="Grimwood J."/>
            <person name="Jenkins J."/>
            <person name="Shu S."/>
            <person name="Prochnik S."/>
            <person name="Xin M."/>
            <person name="Ma C."/>
            <person name="Schmutz J."/>
            <person name="Wing R.A."/>
            <person name="Mitchell-Olds T."/>
            <person name="Schumaker K.S."/>
            <person name="Wang X."/>
        </authorList>
    </citation>
    <scope>NUCLEOTIDE SEQUENCE [LARGE SCALE GENOMIC DNA]</scope>
</reference>
<dbReference type="Proteomes" id="UP000030689">
    <property type="component" value="Unassembled WGS sequence"/>
</dbReference>
<feature type="coiled-coil region" evidence="1">
    <location>
        <begin position="734"/>
        <end position="761"/>
    </location>
</feature>
<feature type="compositionally biased region" description="Basic and acidic residues" evidence="2">
    <location>
        <begin position="429"/>
        <end position="438"/>
    </location>
</feature>
<feature type="region of interest" description="Disordered" evidence="2">
    <location>
        <begin position="1"/>
        <end position="123"/>
    </location>
</feature>
<evidence type="ECO:0000256" key="2">
    <source>
        <dbReference type="SAM" id="MobiDB-lite"/>
    </source>
</evidence>
<dbReference type="PANTHER" id="PTHR35120:SF2">
    <property type="entry name" value="AMINOTRANSFERASE-LIKE PLANT MOBILE DOMAIN-CONTAINING PROTEIN"/>
    <property type="match status" value="1"/>
</dbReference>
<evidence type="ECO:0000313" key="4">
    <source>
        <dbReference type="Proteomes" id="UP000030689"/>
    </source>
</evidence>
<dbReference type="PANTHER" id="PTHR35120">
    <property type="entry name" value="HISTONE ACETYLTRANSFERASE KAT6B-LIKE"/>
    <property type="match status" value="1"/>
</dbReference>
<dbReference type="AlphaFoldDB" id="V4L1V1"/>
<feature type="compositionally biased region" description="Acidic residues" evidence="2">
    <location>
        <begin position="439"/>
        <end position="467"/>
    </location>
</feature>
<keyword evidence="4" id="KW-1185">Reference proteome</keyword>